<keyword evidence="3" id="KW-1185">Reference proteome</keyword>
<keyword evidence="1" id="KW-0732">Signal</keyword>
<evidence type="ECO:0000313" key="3">
    <source>
        <dbReference type="Proteomes" id="UP000187406"/>
    </source>
</evidence>
<feature type="chain" id="PRO_5012795072" evidence="1">
    <location>
        <begin position="25"/>
        <end position="121"/>
    </location>
</feature>
<proteinExistence type="predicted"/>
<evidence type="ECO:0000313" key="2">
    <source>
        <dbReference type="EMBL" id="GAV76248.1"/>
    </source>
</evidence>
<organism evidence="2 3">
    <name type="scientific">Cephalotus follicularis</name>
    <name type="common">Albany pitcher plant</name>
    <dbReference type="NCBI Taxonomy" id="3775"/>
    <lineage>
        <taxon>Eukaryota</taxon>
        <taxon>Viridiplantae</taxon>
        <taxon>Streptophyta</taxon>
        <taxon>Embryophyta</taxon>
        <taxon>Tracheophyta</taxon>
        <taxon>Spermatophyta</taxon>
        <taxon>Magnoliopsida</taxon>
        <taxon>eudicotyledons</taxon>
        <taxon>Gunneridae</taxon>
        <taxon>Pentapetalae</taxon>
        <taxon>rosids</taxon>
        <taxon>fabids</taxon>
        <taxon>Oxalidales</taxon>
        <taxon>Cephalotaceae</taxon>
        <taxon>Cephalotus</taxon>
    </lineage>
</organism>
<comment type="caution">
    <text evidence="2">The sequence shown here is derived from an EMBL/GenBank/DDBJ whole genome shotgun (WGS) entry which is preliminary data.</text>
</comment>
<feature type="non-terminal residue" evidence="2">
    <location>
        <position position="1"/>
    </location>
</feature>
<gene>
    <name evidence="2" type="ORF">CFOL_v3_19723</name>
</gene>
<feature type="signal peptide" evidence="1">
    <location>
        <begin position="1"/>
        <end position="24"/>
    </location>
</feature>
<dbReference type="Proteomes" id="UP000187406">
    <property type="component" value="Unassembled WGS sequence"/>
</dbReference>
<protein>
    <submittedName>
        <fullName evidence="2">Uncharacterized protein</fullName>
    </submittedName>
</protein>
<dbReference type="AlphaFoldDB" id="A0A1Q3C842"/>
<sequence>INCRDFKFFSFFFLILHYLHVVEIEVSTTYLDPTYILHYKLEEYTFSERLLRDWKNKELNLKVSISLAAAQASLRNAMEERDQFDEANNQIVAHLKTGRSRCSQYKDHFFGSYLGSSMVLC</sequence>
<dbReference type="InParanoid" id="A0A1Q3C842"/>
<accession>A0A1Q3C842</accession>
<name>A0A1Q3C842_CEPFO</name>
<dbReference type="EMBL" id="BDDD01001468">
    <property type="protein sequence ID" value="GAV76248.1"/>
    <property type="molecule type" value="Genomic_DNA"/>
</dbReference>
<reference evidence="3" key="1">
    <citation type="submission" date="2016-04" db="EMBL/GenBank/DDBJ databases">
        <title>Cephalotus genome sequencing.</title>
        <authorList>
            <person name="Fukushima K."/>
            <person name="Hasebe M."/>
            <person name="Fang X."/>
        </authorList>
    </citation>
    <scope>NUCLEOTIDE SEQUENCE [LARGE SCALE GENOMIC DNA]</scope>
    <source>
        <strain evidence="3">cv. St1</strain>
    </source>
</reference>
<evidence type="ECO:0000256" key="1">
    <source>
        <dbReference type="SAM" id="SignalP"/>
    </source>
</evidence>